<dbReference type="Pfam" id="PF22886">
    <property type="entry name" value="DUF7021"/>
    <property type="match status" value="1"/>
</dbReference>
<dbReference type="InterPro" id="IPR054286">
    <property type="entry name" value="DUF7021"/>
</dbReference>
<sequence>MEDIFKEAAIKKEKLEKEFVDLPETIITGVVGANGPGAGKVPSDKYWSLNLSLIAWKELGGQINDSKLILSKNLADGELEDIRANVERESLVQFAVKLSKNSPFGDARAQLISILDTPDDAELKAVLEKFKEPVEITHPEFGTLVLDRSVDWFEGTMNWMGEQIRISASLDREDGSPDSSLKTLEALCGDASNWSKKITDYAVSELLELKNDNWLMDGQGELTASDFTNAMKLESITVYPDGEFDFWHNDGDLFWGHSILISGTLSEGPNNADIPG</sequence>
<dbReference type="AlphaFoldDB" id="A0A3N1PL20"/>
<feature type="domain" description="DUF7021" evidence="2">
    <location>
        <begin position="12"/>
        <end position="129"/>
    </location>
</feature>
<evidence type="ECO:0000313" key="4">
    <source>
        <dbReference type="Proteomes" id="UP000268033"/>
    </source>
</evidence>
<evidence type="ECO:0000259" key="1">
    <source>
        <dbReference type="Pfam" id="PF10020"/>
    </source>
</evidence>
<reference evidence="3 4" key="1">
    <citation type="submission" date="2018-11" db="EMBL/GenBank/DDBJ databases">
        <title>Genomic Encyclopedia of Type Strains, Phase IV (KMG-IV): sequencing the most valuable type-strain genomes for metagenomic binning, comparative biology and taxonomic classification.</title>
        <authorList>
            <person name="Goeker M."/>
        </authorList>
    </citation>
    <scope>NUCLEOTIDE SEQUENCE [LARGE SCALE GENOMIC DNA]</scope>
    <source>
        <strain evidence="3 4">DSM 21945</strain>
    </source>
</reference>
<evidence type="ECO:0000313" key="3">
    <source>
        <dbReference type="EMBL" id="ROQ28829.1"/>
    </source>
</evidence>
<organism evidence="3 4">
    <name type="scientific">Gallaecimonas pentaromativorans</name>
    <dbReference type="NCBI Taxonomy" id="584787"/>
    <lineage>
        <taxon>Bacteria</taxon>
        <taxon>Pseudomonadati</taxon>
        <taxon>Pseudomonadota</taxon>
        <taxon>Gammaproteobacteria</taxon>
        <taxon>Enterobacterales</taxon>
        <taxon>Gallaecimonadaceae</taxon>
        <taxon>Gallaecimonas</taxon>
    </lineage>
</organism>
<comment type="caution">
    <text evidence="3">The sequence shown here is derived from an EMBL/GenBank/DDBJ whole genome shotgun (WGS) entry which is preliminary data.</text>
</comment>
<gene>
    <name evidence="3" type="ORF">EDC28_103426</name>
</gene>
<keyword evidence="4" id="KW-1185">Reference proteome</keyword>
<dbReference type="Proteomes" id="UP000268033">
    <property type="component" value="Unassembled WGS sequence"/>
</dbReference>
<dbReference type="EMBL" id="RJUL01000003">
    <property type="protein sequence ID" value="ROQ28829.1"/>
    <property type="molecule type" value="Genomic_DNA"/>
</dbReference>
<proteinExistence type="predicted"/>
<dbReference type="RefSeq" id="WP_123421185.1">
    <property type="nucleotide sequence ID" value="NZ_RJUL01000003.1"/>
</dbReference>
<feature type="domain" description="DUF2262" evidence="1">
    <location>
        <begin position="139"/>
        <end position="274"/>
    </location>
</feature>
<protein>
    <submittedName>
        <fullName evidence="3">Uncharacterized protein</fullName>
    </submittedName>
</protein>
<evidence type="ECO:0000259" key="2">
    <source>
        <dbReference type="Pfam" id="PF22886"/>
    </source>
</evidence>
<name>A0A3N1PL20_9GAMM</name>
<dbReference type="Pfam" id="PF10020">
    <property type="entry name" value="DUF2262"/>
    <property type="match status" value="1"/>
</dbReference>
<accession>A0A3N1PL20</accession>
<dbReference type="InterPro" id="IPR019260">
    <property type="entry name" value="DUF2262"/>
</dbReference>